<proteinExistence type="predicted"/>
<feature type="compositionally biased region" description="Basic and acidic residues" evidence="1">
    <location>
        <begin position="101"/>
        <end position="110"/>
    </location>
</feature>
<reference evidence="2" key="1">
    <citation type="submission" date="2023-08" db="EMBL/GenBank/DDBJ databases">
        <title>Chromosome-level Genome Assembly of mud carp (Cirrhinus molitorella).</title>
        <authorList>
            <person name="Liu H."/>
        </authorList>
    </citation>
    <scope>NUCLEOTIDE SEQUENCE</scope>
    <source>
        <strain evidence="2">Prfri</strain>
        <tissue evidence="2">Muscle</tissue>
    </source>
</reference>
<feature type="region of interest" description="Disordered" evidence="1">
    <location>
        <begin position="55"/>
        <end position="110"/>
    </location>
</feature>
<sequence>MWLYLRYTGHNDITSCALRIKSSSVKAGCASEDCDVIGDPDLTVFRTPELLPADGPLRRLRARDGGAEQAGAGEGQDGERRGGKTGSARPPEGSGPGLHGETGEKEALMV</sequence>
<organism evidence="2 3">
    <name type="scientific">Cirrhinus molitorella</name>
    <name type="common">mud carp</name>
    <dbReference type="NCBI Taxonomy" id="172907"/>
    <lineage>
        <taxon>Eukaryota</taxon>
        <taxon>Metazoa</taxon>
        <taxon>Chordata</taxon>
        <taxon>Craniata</taxon>
        <taxon>Vertebrata</taxon>
        <taxon>Euteleostomi</taxon>
        <taxon>Actinopterygii</taxon>
        <taxon>Neopterygii</taxon>
        <taxon>Teleostei</taxon>
        <taxon>Ostariophysi</taxon>
        <taxon>Cypriniformes</taxon>
        <taxon>Cyprinidae</taxon>
        <taxon>Labeoninae</taxon>
        <taxon>Labeonini</taxon>
        <taxon>Cirrhinus</taxon>
    </lineage>
</organism>
<gene>
    <name evidence="2" type="ORF">Q8A67_017503</name>
</gene>
<comment type="caution">
    <text evidence="2">The sequence shown here is derived from an EMBL/GenBank/DDBJ whole genome shotgun (WGS) entry which is preliminary data.</text>
</comment>
<dbReference type="AlphaFoldDB" id="A0AA88PEX4"/>
<name>A0AA88PEX4_9TELE</name>
<evidence type="ECO:0000313" key="2">
    <source>
        <dbReference type="EMBL" id="KAK2883866.1"/>
    </source>
</evidence>
<dbReference type="Proteomes" id="UP001187343">
    <property type="component" value="Unassembled WGS sequence"/>
</dbReference>
<keyword evidence="3" id="KW-1185">Reference proteome</keyword>
<evidence type="ECO:0000256" key="1">
    <source>
        <dbReference type="SAM" id="MobiDB-lite"/>
    </source>
</evidence>
<protein>
    <submittedName>
        <fullName evidence="2">Uncharacterized protein</fullName>
    </submittedName>
</protein>
<accession>A0AA88PEX4</accession>
<evidence type="ECO:0000313" key="3">
    <source>
        <dbReference type="Proteomes" id="UP001187343"/>
    </source>
</evidence>
<dbReference type="EMBL" id="JAUYZG010000017">
    <property type="protein sequence ID" value="KAK2883866.1"/>
    <property type="molecule type" value="Genomic_DNA"/>
</dbReference>